<evidence type="ECO:0000313" key="2">
    <source>
        <dbReference type="EMBL" id="MBA8805946.1"/>
    </source>
</evidence>
<sequence length="293" mass="31812">MHLLSRFVAVATLASTALAGATLAPTGAAATPAGAPAIQRPAGATQAPPVRVTITVAEDGSIRRSLTGFRPGATIFDIRSAGSGSVELLRLHDGYSLKELQGDFGGIFNGNLKKIRRIDRNVEFYGGTFVEKGEAPSFATRLDAGQYYLVNLDRGTWRTLRVTGKVQQRWMPVSHGPINMVGEHDFSEPRRMHHSGWMRSTNKTDEPHFVELAQVKESTTAAKVRRYFASGANGDPSWALPGHGGTLVIGAGHTVAWSYDVPRGKYLTMCFWPSDENGMPHAAMGMWKLAHLR</sequence>
<evidence type="ECO:0000313" key="3">
    <source>
        <dbReference type="Proteomes" id="UP000580910"/>
    </source>
</evidence>
<organism evidence="2 3">
    <name type="scientific">Nocardioides ginsengisegetis</name>
    <dbReference type="NCBI Taxonomy" id="661491"/>
    <lineage>
        <taxon>Bacteria</taxon>
        <taxon>Bacillati</taxon>
        <taxon>Actinomycetota</taxon>
        <taxon>Actinomycetes</taxon>
        <taxon>Propionibacteriales</taxon>
        <taxon>Nocardioidaceae</taxon>
        <taxon>Nocardioides</taxon>
    </lineage>
</organism>
<evidence type="ECO:0000256" key="1">
    <source>
        <dbReference type="SAM" id="SignalP"/>
    </source>
</evidence>
<dbReference type="RefSeq" id="WP_182541951.1">
    <property type="nucleotide sequence ID" value="NZ_JACGXA010000003.1"/>
</dbReference>
<gene>
    <name evidence="2" type="ORF">FB382_004291</name>
</gene>
<reference evidence="2 3" key="1">
    <citation type="submission" date="2020-07" db="EMBL/GenBank/DDBJ databases">
        <title>Sequencing the genomes of 1000 actinobacteria strains.</title>
        <authorList>
            <person name="Klenk H.-P."/>
        </authorList>
    </citation>
    <scope>NUCLEOTIDE SEQUENCE [LARGE SCALE GENOMIC DNA]</scope>
    <source>
        <strain evidence="2 3">DSM 21349</strain>
    </source>
</reference>
<dbReference type="EMBL" id="JACGXA010000003">
    <property type="protein sequence ID" value="MBA8805946.1"/>
    <property type="molecule type" value="Genomic_DNA"/>
</dbReference>
<feature type="chain" id="PRO_5039501793" evidence="1">
    <location>
        <begin position="20"/>
        <end position="293"/>
    </location>
</feature>
<keyword evidence="3" id="KW-1185">Reference proteome</keyword>
<name>A0A7W3PBV1_9ACTN</name>
<dbReference type="AlphaFoldDB" id="A0A7W3PBV1"/>
<keyword evidence="1" id="KW-0732">Signal</keyword>
<accession>A0A7W3PBV1</accession>
<feature type="signal peptide" evidence="1">
    <location>
        <begin position="1"/>
        <end position="19"/>
    </location>
</feature>
<comment type="caution">
    <text evidence="2">The sequence shown here is derived from an EMBL/GenBank/DDBJ whole genome shotgun (WGS) entry which is preliminary data.</text>
</comment>
<protein>
    <submittedName>
        <fullName evidence="2">Uncharacterized protein</fullName>
    </submittedName>
</protein>
<dbReference type="Proteomes" id="UP000580910">
    <property type="component" value="Unassembled WGS sequence"/>
</dbReference>
<proteinExistence type="predicted"/>